<feature type="chain" id="PRO_5047050452" evidence="2">
    <location>
        <begin position="26"/>
        <end position="141"/>
    </location>
</feature>
<sequence length="141" mass="15087">MIGTKLLASVLALGVVGGGAVGVHAIQPTSTVSHEDTEVAEKQDINEQAKLQKEASITQDEATKTVLDQYQGGTVKQVELEDEDGSVVYGVDVVSKDGKNYDVKVDAKTGKITKSENDNENGDEAEDHDKEVNDDNIDENN</sequence>
<accession>A0ABR6CLM6</accession>
<keyword evidence="5" id="KW-1185">Reference proteome</keyword>
<evidence type="ECO:0000256" key="1">
    <source>
        <dbReference type="SAM" id="MobiDB-lite"/>
    </source>
</evidence>
<dbReference type="Pfam" id="PF03413">
    <property type="entry name" value="PepSY"/>
    <property type="match status" value="1"/>
</dbReference>
<dbReference type="Proteomes" id="UP000626697">
    <property type="component" value="Unassembled WGS sequence"/>
</dbReference>
<dbReference type="EMBL" id="JACJHX010000003">
    <property type="protein sequence ID" value="MBA9025939.1"/>
    <property type="molecule type" value="Genomic_DNA"/>
</dbReference>
<keyword evidence="2" id="KW-0732">Signal</keyword>
<reference evidence="4 5" key="1">
    <citation type="submission" date="2020-08" db="EMBL/GenBank/DDBJ databases">
        <title>Genomic Encyclopedia of Type Strains, Phase IV (KMG-IV): sequencing the most valuable type-strain genomes for metagenomic binning, comparative biology and taxonomic classification.</title>
        <authorList>
            <person name="Goeker M."/>
        </authorList>
    </citation>
    <scope>NUCLEOTIDE SEQUENCE [LARGE SCALE GENOMIC DNA]</scope>
    <source>
        <strain evidence="4 5">DSM 105481</strain>
    </source>
</reference>
<name>A0ABR6CLM6_9BACI</name>
<comment type="caution">
    <text evidence="4">The sequence shown here is derived from an EMBL/GenBank/DDBJ whole genome shotgun (WGS) entry which is preliminary data.</text>
</comment>
<dbReference type="RefSeq" id="WP_182501922.1">
    <property type="nucleotide sequence ID" value="NZ_JACJHX010000003.1"/>
</dbReference>
<evidence type="ECO:0000313" key="5">
    <source>
        <dbReference type="Proteomes" id="UP000626697"/>
    </source>
</evidence>
<organism evidence="4 5">
    <name type="scientific">Peribacillus huizhouensis</name>
    <dbReference type="NCBI Taxonomy" id="1501239"/>
    <lineage>
        <taxon>Bacteria</taxon>
        <taxon>Bacillati</taxon>
        <taxon>Bacillota</taxon>
        <taxon>Bacilli</taxon>
        <taxon>Bacillales</taxon>
        <taxon>Bacillaceae</taxon>
        <taxon>Peribacillus</taxon>
    </lineage>
</organism>
<protein>
    <submittedName>
        <fullName evidence="4">Lipopolysaccharide export LptBFGC system permease protein LptF</fullName>
    </submittedName>
</protein>
<gene>
    <name evidence="4" type="ORF">HNP81_001224</name>
</gene>
<proteinExistence type="predicted"/>
<feature type="signal peptide" evidence="2">
    <location>
        <begin position="1"/>
        <end position="25"/>
    </location>
</feature>
<evidence type="ECO:0000313" key="4">
    <source>
        <dbReference type="EMBL" id="MBA9025939.1"/>
    </source>
</evidence>
<feature type="compositionally biased region" description="Basic and acidic residues" evidence="1">
    <location>
        <begin position="104"/>
        <end position="117"/>
    </location>
</feature>
<evidence type="ECO:0000256" key="2">
    <source>
        <dbReference type="SAM" id="SignalP"/>
    </source>
</evidence>
<dbReference type="InterPro" id="IPR025711">
    <property type="entry name" value="PepSY"/>
</dbReference>
<feature type="region of interest" description="Disordered" evidence="1">
    <location>
        <begin position="104"/>
        <end position="141"/>
    </location>
</feature>
<dbReference type="Gene3D" id="3.10.450.40">
    <property type="match status" value="1"/>
</dbReference>
<evidence type="ECO:0000259" key="3">
    <source>
        <dbReference type="Pfam" id="PF03413"/>
    </source>
</evidence>
<feature type="domain" description="PepSY" evidence="3">
    <location>
        <begin position="57"/>
        <end position="116"/>
    </location>
</feature>